<organism evidence="1 2">
    <name type="scientific">Penicillium patulum</name>
    <name type="common">Penicillium griseofulvum</name>
    <dbReference type="NCBI Taxonomy" id="5078"/>
    <lineage>
        <taxon>Eukaryota</taxon>
        <taxon>Fungi</taxon>
        <taxon>Dikarya</taxon>
        <taxon>Ascomycota</taxon>
        <taxon>Pezizomycotina</taxon>
        <taxon>Eurotiomycetes</taxon>
        <taxon>Eurotiomycetidae</taxon>
        <taxon>Eurotiales</taxon>
        <taxon>Aspergillaceae</taxon>
        <taxon>Penicillium</taxon>
    </lineage>
</organism>
<comment type="caution">
    <text evidence="1">The sequence shown here is derived from an EMBL/GenBank/DDBJ whole genome shotgun (WGS) entry which is preliminary data.</text>
</comment>
<reference evidence="1 2" key="1">
    <citation type="journal article" date="2016" name="BMC Genomics">
        <title>Genome sequencing and secondary metabolism of the postharvest pathogen Penicillium griseofulvum.</title>
        <authorList>
            <person name="Banani H."/>
            <person name="Marcet-Houben M."/>
            <person name="Ballester A.R."/>
            <person name="Abbruscato P."/>
            <person name="Gonzalez-Candelas L."/>
            <person name="Gabaldon T."/>
            <person name="Spadaro D."/>
        </authorList>
    </citation>
    <scope>NUCLEOTIDE SEQUENCE [LARGE SCALE GENOMIC DNA]</scope>
    <source>
        <strain evidence="1 2">PG3</strain>
    </source>
</reference>
<protein>
    <submittedName>
        <fullName evidence="1">Uncharacterized protein</fullName>
    </submittedName>
</protein>
<evidence type="ECO:0000313" key="1">
    <source>
        <dbReference type="EMBL" id="KXG52392.1"/>
    </source>
</evidence>
<proteinExistence type="predicted"/>
<dbReference type="GeneID" id="63711690"/>
<sequence>MRRFYCGPEYGISTDALSYTEVTCHYVPGDRVASPTKLSSFDAQISPNPPSLILRFQHIMSMRSIASTVHDEDYDDVDQAYFALFQICKHTLETFWMQCITRNSYRSKCSRCEYCNIDYDVQIFENRPDDHVTAVVTSWINLGSGLSSDDPRWKFHTFDCVWGKEEEEEEEEAFRKDSSPRFAFETITDIPLRDLTSRNLSYLKDKRYQSVMAPIHGSVPAFWALWNGAAMPSSLVAY</sequence>
<dbReference type="EMBL" id="LHQR01000026">
    <property type="protein sequence ID" value="KXG52392.1"/>
    <property type="molecule type" value="Genomic_DNA"/>
</dbReference>
<accession>A0A135LTV8</accession>
<name>A0A135LTV8_PENPA</name>
<gene>
    <name evidence="1" type="ORF">PGRI_086760</name>
</gene>
<dbReference type="Proteomes" id="UP000070168">
    <property type="component" value="Unassembled WGS sequence"/>
</dbReference>
<dbReference type="RefSeq" id="XP_040650928.1">
    <property type="nucleotide sequence ID" value="XM_040796390.1"/>
</dbReference>
<dbReference type="AlphaFoldDB" id="A0A135LTV8"/>
<dbReference type="STRING" id="5078.A0A135LTV8"/>
<keyword evidence="2" id="KW-1185">Reference proteome</keyword>
<dbReference type="OrthoDB" id="3766406at2759"/>
<evidence type="ECO:0000313" key="2">
    <source>
        <dbReference type="Proteomes" id="UP000070168"/>
    </source>
</evidence>